<comment type="subcellular location">
    <subcellularLocation>
        <location evidence="1">Cell inner membrane</location>
        <topology evidence="1">Multi-pass membrane protein</topology>
    </subcellularLocation>
</comment>
<evidence type="ECO:0000256" key="8">
    <source>
        <dbReference type="SAM" id="Phobius"/>
    </source>
</evidence>
<evidence type="ECO:0000256" key="7">
    <source>
        <dbReference type="ARBA" id="ARBA00023136"/>
    </source>
</evidence>
<dbReference type="PIRSF" id="PIRSF029598">
    <property type="entry name" value="PsiE"/>
    <property type="match status" value="1"/>
</dbReference>
<keyword evidence="4" id="KW-1003">Cell membrane</keyword>
<dbReference type="InterPro" id="IPR020948">
    <property type="entry name" value="P_starv_induced_PsiE-like"/>
</dbReference>
<evidence type="ECO:0000256" key="6">
    <source>
        <dbReference type="ARBA" id="ARBA00022989"/>
    </source>
</evidence>
<dbReference type="AlphaFoldDB" id="A0A366XWD6"/>
<evidence type="ECO:0000256" key="1">
    <source>
        <dbReference type="ARBA" id="ARBA00004429"/>
    </source>
</evidence>
<gene>
    <name evidence="9" type="ORF">DS031_04340</name>
</gene>
<comment type="caution">
    <text evidence="9">The sequence shown here is derived from an EMBL/GenBank/DDBJ whole genome shotgun (WGS) entry which is preliminary data.</text>
</comment>
<evidence type="ECO:0000256" key="2">
    <source>
        <dbReference type="ARBA" id="ARBA00005632"/>
    </source>
</evidence>
<dbReference type="OrthoDB" id="9792470at2"/>
<reference evidence="9 10" key="1">
    <citation type="submission" date="2018-07" db="EMBL/GenBank/DDBJ databases">
        <title>Lottiidibacillus patelloidae gen. nov., sp. nov., isolated from the intestinal tract of a marine limpet and the reclassification of B. taeanensis BH030017T, B. algicola KMM 3737T and B. hwajinpoensis SW-72T as genus Lottiidibacillus.</title>
        <authorList>
            <person name="Liu R."/>
            <person name="Huang Z."/>
        </authorList>
    </citation>
    <scope>NUCLEOTIDE SEQUENCE [LARGE SCALE GENOMIC DNA]</scope>
    <source>
        <strain evidence="9 10">BH030017</strain>
    </source>
</reference>
<keyword evidence="10" id="KW-1185">Reference proteome</keyword>
<protein>
    <recommendedName>
        <fullName evidence="3">Protein PsiE</fullName>
    </recommendedName>
</protein>
<dbReference type="RefSeq" id="WP_113804714.1">
    <property type="nucleotide sequence ID" value="NZ_QOCW01000003.1"/>
</dbReference>
<proteinExistence type="inferred from homology"/>
<evidence type="ECO:0000256" key="4">
    <source>
        <dbReference type="ARBA" id="ARBA00022475"/>
    </source>
</evidence>
<keyword evidence="5 8" id="KW-0812">Transmembrane</keyword>
<feature type="transmembrane region" description="Helical" evidence="8">
    <location>
        <begin position="68"/>
        <end position="90"/>
    </location>
</feature>
<dbReference type="Proteomes" id="UP000253314">
    <property type="component" value="Unassembled WGS sequence"/>
</dbReference>
<dbReference type="PANTHER" id="PTHR37819">
    <property type="entry name" value="PROTEIN PSIE"/>
    <property type="match status" value="1"/>
</dbReference>
<feature type="transmembrane region" description="Helical" evidence="8">
    <location>
        <begin position="21"/>
        <end position="48"/>
    </location>
</feature>
<dbReference type="NCBIfam" id="NF002765">
    <property type="entry name" value="PRK02833.1-3"/>
    <property type="match status" value="1"/>
</dbReference>
<dbReference type="GO" id="GO:0005886">
    <property type="term" value="C:plasma membrane"/>
    <property type="evidence" value="ECO:0007669"/>
    <property type="project" value="UniProtKB-SubCell"/>
</dbReference>
<feature type="transmembrane region" description="Helical" evidence="8">
    <location>
        <begin position="102"/>
        <end position="119"/>
    </location>
</feature>
<evidence type="ECO:0000256" key="5">
    <source>
        <dbReference type="ARBA" id="ARBA00022692"/>
    </source>
</evidence>
<feature type="transmembrane region" description="Helical" evidence="8">
    <location>
        <begin position="125"/>
        <end position="142"/>
    </location>
</feature>
<evidence type="ECO:0000313" key="10">
    <source>
        <dbReference type="Proteomes" id="UP000253314"/>
    </source>
</evidence>
<evidence type="ECO:0000313" key="9">
    <source>
        <dbReference type="EMBL" id="RBW70720.1"/>
    </source>
</evidence>
<dbReference type="Pfam" id="PF06146">
    <property type="entry name" value="PsiE"/>
    <property type="match status" value="1"/>
</dbReference>
<sequence length="155" mass="18411">MKETLKIEGSKTVLDSIRIPAFQLTIPMILQFVLNTSLIMLAAVLSVLMTKEVLYFIEFVIISEETNFHHFLEKILVFFLYFEFISMIVKYFREDYHFPMRYFLYIGITAMIRLIIVHHQDPLNTLLYSCVILILILSYYIINKTPSKRTQPNHH</sequence>
<keyword evidence="7 8" id="KW-0472">Membrane</keyword>
<comment type="similarity">
    <text evidence="2">Belongs to the PsiE family.</text>
</comment>
<keyword evidence="6 8" id="KW-1133">Transmembrane helix</keyword>
<dbReference type="GO" id="GO:0016036">
    <property type="term" value="P:cellular response to phosphate starvation"/>
    <property type="evidence" value="ECO:0007669"/>
    <property type="project" value="InterPro"/>
</dbReference>
<organism evidence="9 10">
    <name type="scientific">Bacillus taeanensis</name>
    <dbReference type="NCBI Taxonomy" id="273032"/>
    <lineage>
        <taxon>Bacteria</taxon>
        <taxon>Bacillati</taxon>
        <taxon>Bacillota</taxon>
        <taxon>Bacilli</taxon>
        <taxon>Bacillales</taxon>
        <taxon>Bacillaceae</taxon>
        <taxon>Bacillus</taxon>
    </lineage>
</organism>
<dbReference type="InterPro" id="IPR009315">
    <property type="entry name" value="P_starv_induced_PsiE"/>
</dbReference>
<dbReference type="EMBL" id="QOCW01000003">
    <property type="protein sequence ID" value="RBW70720.1"/>
    <property type="molecule type" value="Genomic_DNA"/>
</dbReference>
<name>A0A366XWD6_9BACI</name>
<accession>A0A366XWD6</accession>
<dbReference type="PANTHER" id="PTHR37819:SF1">
    <property type="entry name" value="PROTEIN PSIE"/>
    <property type="match status" value="1"/>
</dbReference>
<evidence type="ECO:0000256" key="3">
    <source>
        <dbReference type="ARBA" id="ARBA00021903"/>
    </source>
</evidence>